<dbReference type="OrthoDB" id="3052332at2759"/>
<evidence type="ECO:0000313" key="3">
    <source>
        <dbReference type="Proteomes" id="UP000217790"/>
    </source>
</evidence>
<keyword evidence="3" id="KW-1185">Reference proteome</keyword>
<organism evidence="2 3">
    <name type="scientific">Armillaria gallica</name>
    <name type="common">Bulbous honey fungus</name>
    <name type="synonym">Armillaria bulbosa</name>
    <dbReference type="NCBI Taxonomy" id="47427"/>
    <lineage>
        <taxon>Eukaryota</taxon>
        <taxon>Fungi</taxon>
        <taxon>Dikarya</taxon>
        <taxon>Basidiomycota</taxon>
        <taxon>Agaricomycotina</taxon>
        <taxon>Agaricomycetes</taxon>
        <taxon>Agaricomycetidae</taxon>
        <taxon>Agaricales</taxon>
        <taxon>Marasmiineae</taxon>
        <taxon>Physalacriaceae</taxon>
        <taxon>Armillaria</taxon>
    </lineage>
</organism>
<name>A0A2H3DKY2_ARMGA</name>
<evidence type="ECO:0000256" key="1">
    <source>
        <dbReference type="SAM" id="MobiDB-lite"/>
    </source>
</evidence>
<evidence type="ECO:0000313" key="2">
    <source>
        <dbReference type="EMBL" id="PBK89737.1"/>
    </source>
</evidence>
<reference evidence="3" key="1">
    <citation type="journal article" date="2017" name="Nat. Ecol. Evol.">
        <title>Genome expansion and lineage-specific genetic innovations in the forest pathogenic fungi Armillaria.</title>
        <authorList>
            <person name="Sipos G."/>
            <person name="Prasanna A.N."/>
            <person name="Walter M.C."/>
            <person name="O'Connor E."/>
            <person name="Balint B."/>
            <person name="Krizsan K."/>
            <person name="Kiss B."/>
            <person name="Hess J."/>
            <person name="Varga T."/>
            <person name="Slot J."/>
            <person name="Riley R."/>
            <person name="Boka B."/>
            <person name="Rigling D."/>
            <person name="Barry K."/>
            <person name="Lee J."/>
            <person name="Mihaltcheva S."/>
            <person name="LaButti K."/>
            <person name="Lipzen A."/>
            <person name="Waldron R."/>
            <person name="Moloney N.M."/>
            <person name="Sperisen C."/>
            <person name="Kredics L."/>
            <person name="Vagvoelgyi C."/>
            <person name="Patrignani A."/>
            <person name="Fitzpatrick D."/>
            <person name="Nagy I."/>
            <person name="Doyle S."/>
            <person name="Anderson J.B."/>
            <person name="Grigoriev I.V."/>
            <person name="Gueldener U."/>
            <person name="Muensterkoetter M."/>
            <person name="Nagy L.G."/>
        </authorList>
    </citation>
    <scope>NUCLEOTIDE SEQUENCE [LARGE SCALE GENOMIC DNA]</scope>
    <source>
        <strain evidence="3">Ar21-2</strain>
    </source>
</reference>
<dbReference type="Proteomes" id="UP000217790">
    <property type="component" value="Unassembled WGS sequence"/>
</dbReference>
<gene>
    <name evidence="2" type="ORF">ARMGADRAFT_1083176</name>
</gene>
<dbReference type="AlphaFoldDB" id="A0A2H3DKY2"/>
<protein>
    <submittedName>
        <fullName evidence="2">Uncharacterized protein</fullName>
    </submittedName>
</protein>
<accession>A0A2H3DKY2</accession>
<dbReference type="InParanoid" id="A0A2H3DKY2"/>
<dbReference type="EMBL" id="KZ293667">
    <property type="protein sequence ID" value="PBK89737.1"/>
    <property type="molecule type" value="Genomic_DNA"/>
</dbReference>
<feature type="region of interest" description="Disordered" evidence="1">
    <location>
        <begin position="118"/>
        <end position="157"/>
    </location>
</feature>
<feature type="compositionally biased region" description="Low complexity" evidence="1">
    <location>
        <begin position="128"/>
        <end position="142"/>
    </location>
</feature>
<sequence>MAIIVFPPKPPALSELVARLEHLVSLNLPKSSLAQAVKDWFHESKDIETLISIHYADFRGNHQLKWLSTHTKHFLRLHVSFTSPCLAAVSKAVQAVIEWIEEMPPVASAFDSDINMGSSAEGNGSSGWGKSSWSNAASQPSSGEDHASGTQTLDGGVPDRNVLSFPFVGESDKAIDSVMAKIDSMTLSTALYGPIRASVSMSKSLRAQEVKDSAHAYASLNWRQLTFDGPETLASLVASCDSLFSRIEVNTCELFALLKVRATLMSEYCIIQAKLEEKR</sequence>
<proteinExistence type="predicted"/>